<protein>
    <submittedName>
        <fullName evidence="1">Uncharacterized protein</fullName>
    </submittedName>
</protein>
<organism evidence="1 2">
    <name type="scientific">Candidatus Methanoplasma termitum</name>
    <dbReference type="NCBI Taxonomy" id="1577791"/>
    <lineage>
        <taxon>Archaea</taxon>
        <taxon>Methanobacteriati</taxon>
        <taxon>Thermoplasmatota</taxon>
        <taxon>Thermoplasmata</taxon>
        <taxon>Methanomassiliicoccales</taxon>
        <taxon>Methanomassiliicoccaceae</taxon>
        <taxon>Candidatus Methanoplasma</taxon>
    </lineage>
</organism>
<dbReference type="HOGENOM" id="CLU_067295_0_0_2"/>
<dbReference type="Pfam" id="PF18937">
    <property type="entry name" value="DUF5685"/>
    <property type="match status" value="1"/>
</dbReference>
<dbReference type="KEGG" id="mear:Mpt1_c03390"/>
<proteinExistence type="predicted"/>
<dbReference type="GeneID" id="24818010"/>
<dbReference type="InterPro" id="IPR043740">
    <property type="entry name" value="DUF5685"/>
</dbReference>
<gene>
    <name evidence="1" type="ORF">Mpt1_c03390</name>
</gene>
<dbReference type="AlphaFoldDB" id="A0A0A7LAP6"/>
<dbReference type="STRING" id="1577791.Mpt1_c03390"/>
<sequence>MFGYTIPLYMKMSPSDLSSYRRYYCETCHQLKSEFGVVSTSAVNYDMTFNTIIMNSFTGDCPYFDGTKISPVCVFKDPKADSDLFRKMAAYTILLTKWELVDDKYDKPSIKSSAASVILGKAISKAERKYPEYDDVVGKGFEKLRSMEEAGCSDAVRMGETFGRSLAFALKDIAGEQADDGLENIFTHLTAAVYMMDAVDDLDQDYLDDTYNPLLAGGKPFKNKMQFINDNMYEISGSLNKVIGDLQASYSALKEKMKCDVGVTDNIVYYGIPDSAKNVMLGSSLAKASVKNTFEGRKKRNASY</sequence>
<name>A0A0A7LAP6_9ARCH</name>
<dbReference type="Proteomes" id="UP000030787">
    <property type="component" value="Chromosome"/>
</dbReference>
<evidence type="ECO:0000313" key="2">
    <source>
        <dbReference type="Proteomes" id="UP000030787"/>
    </source>
</evidence>
<evidence type="ECO:0000313" key="1">
    <source>
        <dbReference type="EMBL" id="AIZ56235.1"/>
    </source>
</evidence>
<keyword evidence="2" id="KW-1185">Reference proteome</keyword>
<reference evidence="1 2" key="1">
    <citation type="journal article" date="2014" name="Appl. Environ. Microbiol.">
        <title>Comparative Genome Analysis of 'Candidatus Methanoplasma termitum' Indicates a New Mode of Energy Metabolism in the Seventh Order of Methanogens.</title>
        <authorList>
            <person name="Lang K."/>
            <person name="Schuldes J."/>
            <person name="Klingl A."/>
            <person name="Poehlein A."/>
            <person name="Daniel R."/>
            <person name="Brune A."/>
        </authorList>
    </citation>
    <scope>NUCLEOTIDE SEQUENCE [LARGE SCALE GENOMIC DNA]</scope>
    <source>
        <strain evidence="2">Mpt1</strain>
    </source>
</reference>
<accession>A0A0A7LAP6</accession>
<dbReference type="RefSeq" id="WP_048111574.1">
    <property type="nucleotide sequence ID" value="NZ_CP010070.1"/>
</dbReference>
<dbReference type="EMBL" id="CP010070">
    <property type="protein sequence ID" value="AIZ56235.1"/>
    <property type="molecule type" value="Genomic_DNA"/>
</dbReference>